<comment type="function">
    <text evidence="1">Allows the formation of correctly charged Asn-tRNA(Asn) or Gln-tRNA(Gln) through the transamidation of misacylated Asp-tRNA(Asn) or Glu-tRNA(Gln) in organisms which lack either or both of asparaginyl-tRNA or glutaminyl-tRNA synthetases. The reaction takes place in the presence of glutamine and ATP through an activated phospho-Asp-tRNA(Asn) or phospho-Glu-tRNA(Gln).</text>
</comment>
<gene>
    <name evidence="1 2" type="primary">gatC</name>
    <name evidence="2" type="ORF">GCM10020369_46650</name>
</gene>
<keyword evidence="1" id="KW-0436">Ligase</keyword>
<organism evidence="2 3">
    <name type="scientific">Cryptosporangium minutisporangium</name>
    <dbReference type="NCBI Taxonomy" id="113569"/>
    <lineage>
        <taxon>Bacteria</taxon>
        <taxon>Bacillati</taxon>
        <taxon>Actinomycetota</taxon>
        <taxon>Actinomycetes</taxon>
        <taxon>Cryptosporangiales</taxon>
        <taxon>Cryptosporangiaceae</taxon>
        <taxon>Cryptosporangium</taxon>
    </lineage>
</organism>
<keyword evidence="1" id="KW-0547">Nucleotide-binding</keyword>
<protein>
    <recommendedName>
        <fullName evidence="1">Aspartyl/glutamyl-tRNA(Asn/Gln) amidotransferase subunit C</fullName>
        <shortName evidence="1">Asp/Glu-ADT subunit C</shortName>
        <ecNumber evidence="1">6.3.5.-</ecNumber>
    </recommendedName>
</protein>
<name>A0ABP6T2F0_9ACTN</name>
<keyword evidence="3" id="KW-1185">Reference proteome</keyword>
<dbReference type="InterPro" id="IPR036113">
    <property type="entry name" value="Asp/Glu-ADT_sf_sub_c"/>
</dbReference>
<comment type="catalytic activity">
    <reaction evidence="1">
        <text>L-glutamyl-tRNA(Gln) + L-glutamine + ATP + H2O = L-glutaminyl-tRNA(Gln) + L-glutamate + ADP + phosphate + H(+)</text>
        <dbReference type="Rhea" id="RHEA:17521"/>
        <dbReference type="Rhea" id="RHEA-COMP:9681"/>
        <dbReference type="Rhea" id="RHEA-COMP:9684"/>
        <dbReference type="ChEBI" id="CHEBI:15377"/>
        <dbReference type="ChEBI" id="CHEBI:15378"/>
        <dbReference type="ChEBI" id="CHEBI:29985"/>
        <dbReference type="ChEBI" id="CHEBI:30616"/>
        <dbReference type="ChEBI" id="CHEBI:43474"/>
        <dbReference type="ChEBI" id="CHEBI:58359"/>
        <dbReference type="ChEBI" id="CHEBI:78520"/>
        <dbReference type="ChEBI" id="CHEBI:78521"/>
        <dbReference type="ChEBI" id="CHEBI:456216"/>
    </reaction>
</comment>
<dbReference type="PANTHER" id="PTHR15004">
    <property type="entry name" value="GLUTAMYL-TRNA(GLN) AMIDOTRANSFERASE SUBUNIT C, MITOCHONDRIAL"/>
    <property type="match status" value="1"/>
</dbReference>
<proteinExistence type="inferred from homology"/>
<keyword evidence="1" id="KW-0067">ATP-binding</keyword>
<evidence type="ECO:0000313" key="2">
    <source>
        <dbReference type="EMBL" id="GAA3390894.1"/>
    </source>
</evidence>
<dbReference type="HAMAP" id="MF_00122">
    <property type="entry name" value="GatC"/>
    <property type="match status" value="1"/>
</dbReference>
<comment type="catalytic activity">
    <reaction evidence="1">
        <text>L-aspartyl-tRNA(Asn) + L-glutamine + ATP + H2O = L-asparaginyl-tRNA(Asn) + L-glutamate + ADP + phosphate + 2 H(+)</text>
        <dbReference type="Rhea" id="RHEA:14513"/>
        <dbReference type="Rhea" id="RHEA-COMP:9674"/>
        <dbReference type="Rhea" id="RHEA-COMP:9677"/>
        <dbReference type="ChEBI" id="CHEBI:15377"/>
        <dbReference type="ChEBI" id="CHEBI:15378"/>
        <dbReference type="ChEBI" id="CHEBI:29985"/>
        <dbReference type="ChEBI" id="CHEBI:30616"/>
        <dbReference type="ChEBI" id="CHEBI:43474"/>
        <dbReference type="ChEBI" id="CHEBI:58359"/>
        <dbReference type="ChEBI" id="CHEBI:78515"/>
        <dbReference type="ChEBI" id="CHEBI:78516"/>
        <dbReference type="ChEBI" id="CHEBI:456216"/>
    </reaction>
</comment>
<dbReference type="Pfam" id="PF02686">
    <property type="entry name" value="GatC"/>
    <property type="match status" value="1"/>
</dbReference>
<dbReference type="Proteomes" id="UP001501676">
    <property type="component" value="Unassembled WGS sequence"/>
</dbReference>
<accession>A0ABP6T2F0</accession>
<sequence>MPAISREEVAHLARLARLAVTDDELDMFAGQLDIILGAVARVGEVAADDIPPTSHAVPLTNVLRADEIRPSIDREMVLLAAPAAEDGRFRVPRILTEEE</sequence>
<dbReference type="NCBIfam" id="TIGR00135">
    <property type="entry name" value="gatC"/>
    <property type="match status" value="1"/>
</dbReference>
<dbReference type="InterPro" id="IPR003837">
    <property type="entry name" value="GatC"/>
</dbReference>
<comment type="caution">
    <text evidence="2">The sequence shown here is derived from an EMBL/GenBank/DDBJ whole genome shotgun (WGS) entry which is preliminary data.</text>
</comment>
<dbReference type="RefSeq" id="WP_345730314.1">
    <property type="nucleotide sequence ID" value="NZ_BAAAYN010000030.1"/>
</dbReference>
<comment type="subunit">
    <text evidence="1">Heterotrimer of A, B and C subunits.</text>
</comment>
<comment type="similarity">
    <text evidence="1">Belongs to the GatC family.</text>
</comment>
<dbReference type="Gene3D" id="1.10.20.60">
    <property type="entry name" value="Glu-tRNAGln amidotransferase C subunit, N-terminal domain"/>
    <property type="match status" value="1"/>
</dbReference>
<dbReference type="EMBL" id="BAAAYN010000030">
    <property type="protein sequence ID" value="GAA3390894.1"/>
    <property type="molecule type" value="Genomic_DNA"/>
</dbReference>
<dbReference type="EC" id="6.3.5.-" evidence="1"/>
<reference evidence="3" key="1">
    <citation type="journal article" date="2019" name="Int. J. Syst. Evol. Microbiol.">
        <title>The Global Catalogue of Microorganisms (GCM) 10K type strain sequencing project: providing services to taxonomists for standard genome sequencing and annotation.</title>
        <authorList>
            <consortium name="The Broad Institute Genomics Platform"/>
            <consortium name="The Broad Institute Genome Sequencing Center for Infectious Disease"/>
            <person name="Wu L."/>
            <person name="Ma J."/>
        </authorList>
    </citation>
    <scope>NUCLEOTIDE SEQUENCE [LARGE SCALE GENOMIC DNA]</scope>
    <source>
        <strain evidence="3">JCM 9458</strain>
    </source>
</reference>
<dbReference type="SUPFAM" id="SSF141000">
    <property type="entry name" value="Glu-tRNAGln amidotransferase C subunit"/>
    <property type="match status" value="1"/>
</dbReference>
<evidence type="ECO:0000256" key="1">
    <source>
        <dbReference type="HAMAP-Rule" id="MF_00122"/>
    </source>
</evidence>
<evidence type="ECO:0000313" key="3">
    <source>
        <dbReference type="Proteomes" id="UP001501676"/>
    </source>
</evidence>
<dbReference type="PANTHER" id="PTHR15004:SF0">
    <property type="entry name" value="GLUTAMYL-TRNA(GLN) AMIDOTRANSFERASE SUBUNIT C, MITOCHONDRIAL"/>
    <property type="match status" value="1"/>
</dbReference>
<keyword evidence="1" id="KW-0648">Protein biosynthesis</keyword>